<name>A0A9D9DRT6_9BACT</name>
<comment type="caution">
    <text evidence="1">The sequence shown here is derived from an EMBL/GenBank/DDBJ whole genome shotgun (WGS) entry which is preliminary data.</text>
</comment>
<proteinExistence type="predicted"/>
<reference evidence="1" key="1">
    <citation type="submission" date="2020-10" db="EMBL/GenBank/DDBJ databases">
        <authorList>
            <person name="Gilroy R."/>
        </authorList>
    </citation>
    <scope>NUCLEOTIDE SEQUENCE</scope>
    <source>
        <strain evidence="1">10192</strain>
    </source>
</reference>
<organism evidence="1 2">
    <name type="scientific">Candidatus Scatousia excrementipullorum</name>
    <dbReference type="NCBI Taxonomy" id="2840936"/>
    <lineage>
        <taxon>Bacteria</taxon>
        <taxon>Candidatus Scatousia</taxon>
    </lineage>
</organism>
<evidence type="ECO:0000313" key="1">
    <source>
        <dbReference type="EMBL" id="MBO8431266.1"/>
    </source>
</evidence>
<dbReference type="AlphaFoldDB" id="A0A9D9DRT6"/>
<dbReference type="Proteomes" id="UP000823632">
    <property type="component" value="Unassembled WGS sequence"/>
</dbReference>
<gene>
    <name evidence="1" type="ORF">IAC76_07755</name>
</gene>
<sequence length="323" mass="37071">MKIQNITLTYTNRKDTSVSFKAAKQPQKFNNSAASIYGNNHITYPIPLLKSQYSGLTEDETLTRQALDSIFRDNELFDETRDFDTNGYSIYEPDDVKAPKHFFNPIDSDYILLKDEYFDINDFFNTDLETNAVGYKDLQIARRAAKQKPQLDEKYLPQAYKLNRNGKSVINPKLKTAVRYQYDILGYPADGIIKIADAAKLRDADGNEHVDYALFEEGFSLADKYCDENYTDAALLMSAAVLDDENHNEYYSPEMLNFEKELLSNTGASDVFYCSQYAISYDDKIGCYFDVQKADRIKAILIVYPVNEAKRRIKELSKVSELL</sequence>
<evidence type="ECO:0000313" key="2">
    <source>
        <dbReference type="Proteomes" id="UP000823632"/>
    </source>
</evidence>
<protein>
    <submittedName>
        <fullName evidence="1">Uncharacterized protein</fullName>
    </submittedName>
</protein>
<reference evidence="1" key="2">
    <citation type="journal article" date="2021" name="PeerJ">
        <title>Extensive microbial diversity within the chicken gut microbiome revealed by metagenomics and culture.</title>
        <authorList>
            <person name="Gilroy R."/>
            <person name="Ravi A."/>
            <person name="Getino M."/>
            <person name="Pursley I."/>
            <person name="Horton D.L."/>
            <person name="Alikhan N.F."/>
            <person name="Baker D."/>
            <person name="Gharbi K."/>
            <person name="Hall N."/>
            <person name="Watson M."/>
            <person name="Adriaenssens E.M."/>
            <person name="Foster-Nyarko E."/>
            <person name="Jarju S."/>
            <person name="Secka A."/>
            <person name="Antonio M."/>
            <person name="Oren A."/>
            <person name="Chaudhuri R.R."/>
            <person name="La Ragione R."/>
            <person name="Hildebrand F."/>
            <person name="Pallen M.J."/>
        </authorList>
    </citation>
    <scope>NUCLEOTIDE SEQUENCE</scope>
    <source>
        <strain evidence="1">10192</strain>
    </source>
</reference>
<dbReference type="EMBL" id="JADIND010000172">
    <property type="protein sequence ID" value="MBO8431266.1"/>
    <property type="molecule type" value="Genomic_DNA"/>
</dbReference>
<accession>A0A9D9DRT6</accession>